<organism evidence="2 3">
    <name type="scientific">Tenebrio molitor</name>
    <name type="common">Yellow mealworm beetle</name>
    <dbReference type="NCBI Taxonomy" id="7067"/>
    <lineage>
        <taxon>Eukaryota</taxon>
        <taxon>Metazoa</taxon>
        <taxon>Ecdysozoa</taxon>
        <taxon>Arthropoda</taxon>
        <taxon>Hexapoda</taxon>
        <taxon>Insecta</taxon>
        <taxon>Pterygota</taxon>
        <taxon>Neoptera</taxon>
        <taxon>Endopterygota</taxon>
        <taxon>Coleoptera</taxon>
        <taxon>Polyphaga</taxon>
        <taxon>Cucujiformia</taxon>
        <taxon>Tenebrionidae</taxon>
        <taxon>Tenebrio</taxon>
    </lineage>
</organism>
<evidence type="ECO:0000256" key="1">
    <source>
        <dbReference type="SAM" id="MobiDB-lite"/>
    </source>
</evidence>
<feature type="region of interest" description="Disordered" evidence="1">
    <location>
        <begin position="108"/>
        <end position="147"/>
    </location>
</feature>
<comment type="caution">
    <text evidence="2">The sequence shown here is derived from an EMBL/GenBank/DDBJ whole genome shotgun (WGS) entry which is preliminary data.</text>
</comment>
<dbReference type="Proteomes" id="UP000719412">
    <property type="component" value="Unassembled WGS sequence"/>
</dbReference>
<dbReference type="EMBL" id="JABDTM020029655">
    <property type="protein sequence ID" value="KAH0807817.1"/>
    <property type="molecule type" value="Genomic_DNA"/>
</dbReference>
<keyword evidence="3" id="KW-1185">Reference proteome</keyword>
<evidence type="ECO:0000313" key="2">
    <source>
        <dbReference type="EMBL" id="KAH0807817.1"/>
    </source>
</evidence>
<name>A0A8J6L664_TENMO</name>
<proteinExistence type="predicted"/>
<accession>A0A8J6L664</accession>
<gene>
    <name evidence="2" type="ORF">GEV33_014974</name>
</gene>
<dbReference type="AlphaFoldDB" id="A0A8J6L664"/>
<protein>
    <submittedName>
        <fullName evidence="2">Uncharacterized protein</fullName>
    </submittedName>
</protein>
<feature type="region of interest" description="Disordered" evidence="1">
    <location>
        <begin position="69"/>
        <end position="91"/>
    </location>
</feature>
<reference evidence="2" key="2">
    <citation type="submission" date="2021-08" db="EMBL/GenBank/DDBJ databases">
        <authorList>
            <person name="Eriksson T."/>
        </authorList>
    </citation>
    <scope>NUCLEOTIDE SEQUENCE</scope>
    <source>
        <strain evidence="2">Stoneville</strain>
        <tissue evidence="2">Whole head</tissue>
    </source>
</reference>
<sequence length="684" mass="76066">MDEKEHFRSSVKSFAKPGRGRSAFINCDSFGSLQLVRRNASLRNKNTERTIFRGVSTANKQTVRRFLQFLPAESSGPPHRSRNRKNPLTVRAQSRYLELDSGGWRSTSHAASALSHNTKKNQINPAHESLGQRNGVEEAHKRTENGGCATRGPYFPAEATELAEIVNRGTFRVCIAPVKNATADASISQIPTVLHTRERERTRERGTAIGCCFHSSRPLRARLFGIFSSPFSAWVDGWNSARGRGRRGAADRWTDGCEAREDGAIIELRRDNNDNRRNSWLARKRDYFNSTAKRNWMIKDDVEERRAGGAETAKTRTCLVVRHARTASGTDPFQRPNYIAYGNCAIRATGFSTTPPARFITPGPDPGPANFVLQILSCGGSETTTIIDQIHKNYPGILDSPFRIFFRFSIIFHQKLQIFVVPKIPATHGLPQGSPPGPILFALLGKIALARSNLQNKAECNPIVAFHPENARLSRAFPFRPPQSPHLSPIEIPWRARSVADSGRRGHDDRRATKLSDPRWARAVPEEKTVTSCPSTCIECARACVGMYGTVVGRSGADDTDVFFMAAIRVRPRAQFATDLPYERRRRARRLARHERTLFRNRDTVFVALLVPGPDPVGRTSERGTPSATTATAIGAGAELRADTRAASTSTDGVNNRETRISIFAEKRSGGMTFFKQNNIHTRN</sequence>
<feature type="compositionally biased region" description="Polar residues" evidence="1">
    <location>
        <begin position="108"/>
        <end position="124"/>
    </location>
</feature>
<reference evidence="2" key="1">
    <citation type="journal article" date="2020" name="J Insects Food Feed">
        <title>The yellow mealworm (Tenebrio molitor) genome: a resource for the emerging insects as food and feed industry.</title>
        <authorList>
            <person name="Eriksson T."/>
            <person name="Andere A."/>
            <person name="Kelstrup H."/>
            <person name="Emery V."/>
            <person name="Picard C."/>
        </authorList>
    </citation>
    <scope>NUCLEOTIDE SEQUENCE</scope>
    <source>
        <strain evidence="2">Stoneville</strain>
        <tissue evidence="2">Whole head</tissue>
    </source>
</reference>
<feature type="compositionally biased region" description="Basic and acidic residues" evidence="1">
    <location>
        <begin position="135"/>
        <end position="144"/>
    </location>
</feature>
<evidence type="ECO:0000313" key="3">
    <source>
        <dbReference type="Proteomes" id="UP000719412"/>
    </source>
</evidence>